<protein>
    <submittedName>
        <fullName evidence="1">Uncharacterized protein</fullName>
    </submittedName>
</protein>
<reference evidence="2" key="1">
    <citation type="submission" date="2016-10" db="EMBL/GenBank/DDBJ databases">
        <authorList>
            <person name="Varghese N."/>
            <person name="Submissions S."/>
        </authorList>
    </citation>
    <scope>NUCLEOTIDE SEQUENCE [LARGE SCALE GENOMIC DNA]</scope>
    <source>
        <strain evidence="2">DSM 17101</strain>
    </source>
</reference>
<name>A0A1H0WHC9_9BURK</name>
<evidence type="ECO:0000313" key="1">
    <source>
        <dbReference type="EMBL" id="SDP90018.1"/>
    </source>
</evidence>
<organism evidence="1 2">
    <name type="scientific">Paracidovorax cattleyae</name>
    <dbReference type="NCBI Taxonomy" id="80868"/>
    <lineage>
        <taxon>Bacteria</taxon>
        <taxon>Pseudomonadati</taxon>
        <taxon>Pseudomonadota</taxon>
        <taxon>Betaproteobacteria</taxon>
        <taxon>Burkholderiales</taxon>
        <taxon>Comamonadaceae</taxon>
        <taxon>Paracidovorax</taxon>
    </lineage>
</organism>
<sequence length="50" mass="5365">MHLIVPYDASAHPHHAYATATATGATAPQIRSMPFARWLVERLAGLATGH</sequence>
<evidence type="ECO:0000313" key="2">
    <source>
        <dbReference type="Proteomes" id="UP000199317"/>
    </source>
</evidence>
<dbReference type="RefSeq" id="WP_167361330.1">
    <property type="nucleotide sequence ID" value="NZ_FNJL01000039.1"/>
</dbReference>
<keyword evidence="2" id="KW-1185">Reference proteome</keyword>
<dbReference type="Proteomes" id="UP000199317">
    <property type="component" value="Unassembled WGS sequence"/>
</dbReference>
<dbReference type="AlphaFoldDB" id="A0A1H0WHC9"/>
<gene>
    <name evidence="1" type="ORF">SAMN04489708_13927</name>
</gene>
<accession>A0A1H0WHC9</accession>
<proteinExistence type="predicted"/>
<dbReference type="EMBL" id="FNJL01000039">
    <property type="protein sequence ID" value="SDP90018.1"/>
    <property type="molecule type" value="Genomic_DNA"/>
</dbReference>